<dbReference type="EMBL" id="CP018799">
    <property type="protein sequence ID" value="ATX78991.1"/>
    <property type="molecule type" value="Genomic_DNA"/>
</dbReference>
<evidence type="ECO:0000259" key="2">
    <source>
        <dbReference type="PROSITE" id="PS50222"/>
    </source>
</evidence>
<dbReference type="InterPro" id="IPR002048">
    <property type="entry name" value="EF_hand_dom"/>
</dbReference>
<dbReference type="KEGG" id="maes:Ga0123461_0556"/>
<dbReference type="PROSITE" id="PS50222">
    <property type="entry name" value="EF_HAND_2"/>
    <property type="match status" value="1"/>
</dbReference>
<keyword evidence="1" id="KW-0732">Signal</keyword>
<feature type="chain" id="PRO_5014622800" evidence="1">
    <location>
        <begin position="23"/>
        <end position="165"/>
    </location>
</feature>
<reference evidence="3 4" key="1">
    <citation type="submission" date="2016-12" db="EMBL/GenBank/DDBJ databases">
        <title>Isolation and genomic insights into novel planktonic Zetaproteobacteria from stratified waters of the Chesapeake Bay.</title>
        <authorList>
            <person name="McAllister S.M."/>
            <person name="Kato S."/>
            <person name="Chan C.S."/>
            <person name="Chiu B.K."/>
            <person name="Field E.K."/>
        </authorList>
    </citation>
    <scope>NUCLEOTIDE SEQUENCE [LARGE SCALE GENOMIC DNA]</scope>
    <source>
        <strain evidence="3 4">CP-5</strain>
    </source>
</reference>
<gene>
    <name evidence="3" type="ORF">Ga0123461_0556</name>
</gene>
<dbReference type="GO" id="GO:0005509">
    <property type="term" value="F:calcium ion binding"/>
    <property type="evidence" value="ECO:0007669"/>
    <property type="project" value="InterPro"/>
</dbReference>
<dbReference type="PROSITE" id="PS00018">
    <property type="entry name" value="EF_HAND_1"/>
    <property type="match status" value="2"/>
</dbReference>
<evidence type="ECO:0000313" key="3">
    <source>
        <dbReference type="EMBL" id="ATX78991.1"/>
    </source>
</evidence>
<keyword evidence="4" id="KW-1185">Reference proteome</keyword>
<dbReference type="Proteomes" id="UP000231701">
    <property type="component" value="Chromosome"/>
</dbReference>
<dbReference type="InterPro" id="IPR018247">
    <property type="entry name" value="EF_Hand_1_Ca_BS"/>
</dbReference>
<organism evidence="3 4">
    <name type="scientific">Mariprofundus aestuarium</name>
    <dbReference type="NCBI Taxonomy" id="1921086"/>
    <lineage>
        <taxon>Bacteria</taxon>
        <taxon>Pseudomonadati</taxon>
        <taxon>Pseudomonadota</taxon>
        <taxon>Candidatius Mariprofundia</taxon>
        <taxon>Mariprofundales</taxon>
        <taxon>Mariprofundaceae</taxon>
        <taxon>Mariprofundus</taxon>
    </lineage>
</organism>
<name>A0A2K8KZM5_MARES</name>
<accession>A0A2K8KZM5</accession>
<dbReference type="SUPFAM" id="SSF47473">
    <property type="entry name" value="EF-hand"/>
    <property type="match status" value="1"/>
</dbReference>
<dbReference type="InterPro" id="IPR011992">
    <property type="entry name" value="EF-hand-dom_pair"/>
</dbReference>
<dbReference type="AlphaFoldDB" id="A0A2K8KZM5"/>
<feature type="domain" description="EF-hand" evidence="2">
    <location>
        <begin position="120"/>
        <end position="155"/>
    </location>
</feature>
<protein>
    <submittedName>
        <fullName evidence="3">EF hand</fullName>
    </submittedName>
</protein>
<dbReference type="RefSeq" id="WP_100276936.1">
    <property type="nucleotide sequence ID" value="NZ_CP018799.1"/>
</dbReference>
<dbReference type="Gene3D" id="1.10.238.10">
    <property type="entry name" value="EF-hand"/>
    <property type="match status" value="2"/>
</dbReference>
<evidence type="ECO:0000256" key="1">
    <source>
        <dbReference type="SAM" id="SignalP"/>
    </source>
</evidence>
<proteinExistence type="predicted"/>
<evidence type="ECO:0000313" key="4">
    <source>
        <dbReference type="Proteomes" id="UP000231701"/>
    </source>
</evidence>
<dbReference type="Pfam" id="PF13202">
    <property type="entry name" value="EF-hand_5"/>
    <property type="match status" value="3"/>
</dbReference>
<feature type="signal peptide" evidence="1">
    <location>
        <begin position="1"/>
        <end position="22"/>
    </location>
</feature>
<dbReference type="OrthoDB" id="113323at2"/>
<sequence>MKRILLSIFAVAALSLPTAALAGHGHHGQGGPHADCPLGAHKCDSKAACPLGHKDCENHKNCPLGKHDCGKGTANLDSNKDGKVSLKEFTAAHNDRMKKKFEYLDANGDGFLTDADSDLRKAKRIDDSFTAADTNKDGTLSKEEYAAAKQARYGKKKECKFSDKK</sequence>